<dbReference type="GO" id="GO:0005524">
    <property type="term" value="F:ATP binding"/>
    <property type="evidence" value="ECO:0007669"/>
    <property type="project" value="InterPro"/>
</dbReference>
<feature type="non-terminal residue" evidence="3">
    <location>
        <position position="1"/>
    </location>
</feature>
<dbReference type="Pfam" id="PF04851">
    <property type="entry name" value="ResIII"/>
    <property type="match status" value="1"/>
</dbReference>
<dbReference type="SUPFAM" id="SSF52540">
    <property type="entry name" value="P-loop containing nucleoside triphosphate hydrolases"/>
    <property type="match status" value="1"/>
</dbReference>
<gene>
    <name evidence="3" type="ORF">S12H4_08043</name>
</gene>
<organism evidence="3">
    <name type="scientific">marine sediment metagenome</name>
    <dbReference type="NCBI Taxonomy" id="412755"/>
    <lineage>
        <taxon>unclassified sequences</taxon>
        <taxon>metagenomes</taxon>
        <taxon>ecological metagenomes</taxon>
    </lineage>
</organism>
<protein>
    <recommendedName>
        <fullName evidence="2">Helicase/UvrB N-terminal domain-containing protein</fullName>
    </recommendedName>
</protein>
<dbReference type="EMBL" id="BARW01003055">
    <property type="protein sequence ID" value="GAI62858.1"/>
    <property type="molecule type" value="Genomic_DNA"/>
</dbReference>
<reference evidence="3" key="1">
    <citation type="journal article" date="2014" name="Front. Microbiol.">
        <title>High frequency of phylogenetically diverse reductive dehalogenase-homologous genes in deep subseafloor sedimentary metagenomes.</title>
        <authorList>
            <person name="Kawai M."/>
            <person name="Futagami T."/>
            <person name="Toyoda A."/>
            <person name="Takaki Y."/>
            <person name="Nishi S."/>
            <person name="Hori S."/>
            <person name="Arai W."/>
            <person name="Tsubouchi T."/>
            <person name="Morono Y."/>
            <person name="Uchiyama I."/>
            <person name="Ito T."/>
            <person name="Fujiyama A."/>
            <person name="Inagaki F."/>
            <person name="Takami H."/>
        </authorList>
    </citation>
    <scope>NUCLEOTIDE SEQUENCE</scope>
    <source>
        <strain evidence="3">Expedition CK06-06</strain>
    </source>
</reference>
<evidence type="ECO:0000259" key="2">
    <source>
        <dbReference type="Pfam" id="PF04851"/>
    </source>
</evidence>
<sequence>WLYEVEQAKDPYALIKFDMSGRVSKGMFAEDWTRYVIKMATGAGKTKVMSLLIAWAYFHKQYEAGSDMSSNFLLIAPNIIVLDRLMDDFNGLRIFYDDPILPNNGYEGQDWQNDFQITQHIQDEIGLISDTGNIFLTNIHRVYENIAEPSFDDDNTMDYFFGKRPTGKTTESQVDLGQIIRDVPNLIVLNDEAHHIHDPDMAWFKNIEDISNQLRLKGSKLSAQFDFTATPKHSNGAIFVQTITDYPLVEAVRQGIVKTPVLPDAASRAKLSERQSGKFTERYEDYLHLGYLEWKKVYERLEPAGKKSVLFVMTDDTRNCDEVGEFLENRYPELRGAVLVIHTKKNGEISEASSGKSKEELDRLRKLSREIDDPHNPYK</sequence>
<dbReference type="AlphaFoldDB" id="X1Q3Q5"/>
<dbReference type="InterPro" id="IPR027417">
    <property type="entry name" value="P-loop_NTPase"/>
</dbReference>
<feature type="domain" description="Helicase/UvrB N-terminal" evidence="2">
    <location>
        <begin position="30"/>
        <end position="232"/>
    </location>
</feature>
<feature type="non-terminal residue" evidence="3">
    <location>
        <position position="379"/>
    </location>
</feature>
<dbReference type="Gene3D" id="3.40.50.300">
    <property type="entry name" value="P-loop containing nucleotide triphosphate hydrolases"/>
    <property type="match status" value="1"/>
</dbReference>
<feature type="region of interest" description="Disordered" evidence="1">
    <location>
        <begin position="349"/>
        <end position="379"/>
    </location>
</feature>
<dbReference type="InterPro" id="IPR006935">
    <property type="entry name" value="Helicase/UvrB_N"/>
</dbReference>
<comment type="caution">
    <text evidence="3">The sequence shown here is derived from an EMBL/GenBank/DDBJ whole genome shotgun (WGS) entry which is preliminary data.</text>
</comment>
<dbReference type="GO" id="GO:0016787">
    <property type="term" value="F:hydrolase activity"/>
    <property type="evidence" value="ECO:0007669"/>
    <property type="project" value="InterPro"/>
</dbReference>
<accession>X1Q3Q5</accession>
<name>X1Q3Q5_9ZZZZ</name>
<evidence type="ECO:0000256" key="1">
    <source>
        <dbReference type="SAM" id="MobiDB-lite"/>
    </source>
</evidence>
<proteinExistence type="predicted"/>
<evidence type="ECO:0000313" key="3">
    <source>
        <dbReference type="EMBL" id="GAI62858.1"/>
    </source>
</evidence>
<dbReference type="GO" id="GO:0003677">
    <property type="term" value="F:DNA binding"/>
    <property type="evidence" value="ECO:0007669"/>
    <property type="project" value="InterPro"/>
</dbReference>
<feature type="compositionally biased region" description="Basic and acidic residues" evidence="1">
    <location>
        <begin position="356"/>
        <end position="379"/>
    </location>
</feature>